<dbReference type="SUPFAM" id="SSF51230">
    <property type="entry name" value="Single hybrid motif"/>
    <property type="match status" value="1"/>
</dbReference>
<dbReference type="AlphaFoldDB" id="A0AAE5CA21"/>
<evidence type="ECO:0000313" key="1">
    <source>
        <dbReference type="EMBL" id="NIR74072.1"/>
    </source>
</evidence>
<dbReference type="EMBL" id="JAACAK010000022">
    <property type="protein sequence ID" value="NIR74072.1"/>
    <property type="molecule type" value="Genomic_DNA"/>
</dbReference>
<proteinExistence type="predicted"/>
<gene>
    <name evidence="1" type="ORF">GWO12_03020</name>
</gene>
<sequence>MLIVLFAFVVVSAIVIHHFAVERRRARQAEEVRAEPVPVPASGMLGGLPAGSYLSPGFTWCRKENGELHVGAHPMLLRLVGAPYELEVAADRGRVGKGEPLIRIKKGHRSLTLPAPVAGQLKGRRRIAAVGSDESDAWLCCMEPEDLDETIPTWMSGDEAERWTERRYDEIREHFLRAGVDDRLGVTLADGGDLPVGVLGELDETRWRDFSDTFLRE</sequence>
<dbReference type="Gene3D" id="2.40.50.100">
    <property type="match status" value="1"/>
</dbReference>
<accession>A0AAE5CA21</accession>
<evidence type="ECO:0000313" key="2">
    <source>
        <dbReference type="Proteomes" id="UP000702544"/>
    </source>
</evidence>
<dbReference type="InterPro" id="IPR011053">
    <property type="entry name" value="Single_hybrid_motif"/>
</dbReference>
<protein>
    <submittedName>
        <fullName evidence="1">Uncharacterized protein</fullName>
    </submittedName>
</protein>
<dbReference type="Proteomes" id="UP000702544">
    <property type="component" value="Unassembled WGS sequence"/>
</dbReference>
<organism evidence="1 2">
    <name type="scientific">Candidatus Kutchimonas denitrificans</name>
    <dbReference type="NCBI Taxonomy" id="3056748"/>
    <lineage>
        <taxon>Bacteria</taxon>
        <taxon>Pseudomonadati</taxon>
        <taxon>Gemmatimonadota</taxon>
        <taxon>Gemmatimonadia</taxon>
        <taxon>Candidatus Palauibacterales</taxon>
        <taxon>Candidatus Palauibacteraceae</taxon>
        <taxon>Candidatus Kutchimonas</taxon>
    </lineage>
</organism>
<reference evidence="1 2" key="1">
    <citation type="submission" date="2020-01" db="EMBL/GenBank/DDBJ databases">
        <title>Genomes assembled from Gulf of Kutch pelagic sediment metagenomes.</title>
        <authorList>
            <person name="Chandrashekar M."/>
            <person name="Mahajan M.S."/>
            <person name="Dave K.J."/>
            <person name="Vatsa P."/>
            <person name="Nathani N.M."/>
        </authorList>
    </citation>
    <scope>NUCLEOTIDE SEQUENCE [LARGE SCALE GENOMIC DNA]</scope>
    <source>
        <strain evidence="1">KS3-K002</strain>
    </source>
</reference>
<comment type="caution">
    <text evidence="1">The sequence shown here is derived from an EMBL/GenBank/DDBJ whole genome shotgun (WGS) entry which is preliminary data.</text>
</comment>
<name>A0AAE5CA21_9BACT</name>